<feature type="signal peptide" evidence="9">
    <location>
        <begin position="1"/>
        <end position="21"/>
    </location>
</feature>
<keyword evidence="5 9" id="KW-0378">Hydrolase</keyword>
<dbReference type="EC" id="3.1.1.-" evidence="9"/>
<evidence type="ECO:0000256" key="1">
    <source>
        <dbReference type="ARBA" id="ARBA00004613"/>
    </source>
</evidence>
<dbReference type="AlphaFoldDB" id="A0A084B6B2"/>
<dbReference type="InterPro" id="IPR000254">
    <property type="entry name" value="CBD"/>
</dbReference>
<keyword evidence="7 9" id="KW-0119">Carbohydrate metabolism</keyword>
<proteinExistence type="inferred from homology"/>
<dbReference type="NCBIfam" id="TIGR01840">
    <property type="entry name" value="esterase_phb"/>
    <property type="match status" value="1"/>
</dbReference>
<dbReference type="InterPro" id="IPR050955">
    <property type="entry name" value="Plant_Biomass_Hydrol_Est"/>
</dbReference>
<feature type="domain" description="CBM1" evidence="11">
    <location>
        <begin position="317"/>
        <end position="353"/>
    </location>
</feature>
<keyword evidence="4 9" id="KW-0732">Signal</keyword>
<evidence type="ECO:0000259" key="11">
    <source>
        <dbReference type="PROSITE" id="PS51164"/>
    </source>
</evidence>
<evidence type="ECO:0000313" key="12">
    <source>
        <dbReference type="EMBL" id="KEY73091.1"/>
    </source>
</evidence>
<gene>
    <name evidence="12" type="ORF">S7711_09589</name>
</gene>
<name>A0A084B6B2_STACB</name>
<dbReference type="InterPro" id="IPR010126">
    <property type="entry name" value="Esterase_phb"/>
</dbReference>
<evidence type="ECO:0000256" key="10">
    <source>
        <dbReference type="SAM" id="MobiDB-lite"/>
    </source>
</evidence>
<evidence type="ECO:0000256" key="4">
    <source>
        <dbReference type="ARBA" id="ARBA00022729"/>
    </source>
</evidence>
<dbReference type="Pfam" id="PF00734">
    <property type="entry name" value="CBM_1"/>
    <property type="match status" value="1"/>
</dbReference>
<evidence type="ECO:0000256" key="5">
    <source>
        <dbReference type="ARBA" id="ARBA00022801"/>
    </source>
</evidence>
<keyword evidence="2 9" id="KW-0719">Serine esterase</keyword>
<comment type="similarity">
    <text evidence="9">Belongs to the carbohydrate esterase 1 (CE1) family.</text>
</comment>
<reference evidence="12 13" key="1">
    <citation type="journal article" date="2014" name="BMC Genomics">
        <title>Comparative genome sequencing reveals chemotype-specific gene clusters in the toxigenic black mold Stachybotrys.</title>
        <authorList>
            <person name="Semeiks J."/>
            <person name="Borek D."/>
            <person name="Otwinowski Z."/>
            <person name="Grishin N.V."/>
        </authorList>
    </citation>
    <scope>NUCLEOTIDE SEQUENCE [LARGE SCALE GENOMIC DNA]</scope>
    <source>
        <strain evidence="13">CBS 109288 / IBT 7711</strain>
    </source>
</reference>
<dbReference type="PROSITE" id="PS51164">
    <property type="entry name" value="CBM1_2"/>
    <property type="match status" value="1"/>
</dbReference>
<dbReference type="Gene3D" id="3.40.50.1820">
    <property type="entry name" value="alpha/beta hydrolase"/>
    <property type="match status" value="1"/>
</dbReference>
<dbReference type="GO" id="GO:0045493">
    <property type="term" value="P:xylan catabolic process"/>
    <property type="evidence" value="ECO:0007669"/>
    <property type="project" value="UniProtKB-UniRule"/>
</dbReference>
<dbReference type="PANTHER" id="PTHR43037:SF3">
    <property type="entry name" value="FERULOYL ESTERASE B"/>
    <property type="match status" value="1"/>
</dbReference>
<keyword evidence="13" id="KW-1185">Reference proteome</keyword>
<evidence type="ECO:0000256" key="7">
    <source>
        <dbReference type="ARBA" id="ARBA00023277"/>
    </source>
</evidence>
<sequence>MAVSRIMSLLALLLTTVTVNAATLTRVNSFGSNPANVRMYIYVPDNVRTNPDVVLALHHCQGTAQSYFGSTPYARLADQHGYIVIYPESPYSGTCWDVSSPRTLRYEGGGDSQSIANMVRWTIQQYQADATRVFVVGGSSGGMMTNVMAATYPDLFQAAIVYAGVPAGCFYTGTVNGWNSTCAQGNSIASVETWANTARNMRPGYTGQRPRMMIYHGGTDDIVRPANYRETIKQWAGIFGYSTTPQRSENGQPASGFVRETFGPNLQGNWNAQAGHGVPTVAEEDMRWFGIPRSGSTQPSTTTRASQPTTTSNPGTCTAPQYAQCGGEGFTGCRTCASGFTCRAQNQWYSQCL</sequence>
<evidence type="ECO:0000256" key="6">
    <source>
        <dbReference type="ARBA" id="ARBA00023180"/>
    </source>
</evidence>
<accession>A0A084B6B2</accession>
<dbReference type="EMBL" id="KL647928">
    <property type="protein sequence ID" value="KEY73091.1"/>
    <property type="molecule type" value="Genomic_DNA"/>
</dbReference>
<feature type="compositionally biased region" description="Low complexity" evidence="10">
    <location>
        <begin position="296"/>
        <end position="312"/>
    </location>
</feature>
<dbReference type="SMART" id="SM00236">
    <property type="entry name" value="fCBD"/>
    <property type="match status" value="1"/>
</dbReference>
<dbReference type="GO" id="GO:0030248">
    <property type="term" value="F:cellulose binding"/>
    <property type="evidence" value="ECO:0007669"/>
    <property type="project" value="InterPro"/>
</dbReference>
<dbReference type="PROSITE" id="PS00562">
    <property type="entry name" value="CBM1_1"/>
    <property type="match status" value="1"/>
</dbReference>
<evidence type="ECO:0000313" key="13">
    <source>
        <dbReference type="Proteomes" id="UP000028045"/>
    </source>
</evidence>
<dbReference type="Pfam" id="PF10503">
    <property type="entry name" value="Esterase_PHB"/>
    <property type="match status" value="1"/>
</dbReference>
<dbReference type="GO" id="GO:0005576">
    <property type="term" value="C:extracellular region"/>
    <property type="evidence" value="ECO:0007669"/>
    <property type="project" value="UniProtKB-SubCell"/>
</dbReference>
<organism evidence="12 13">
    <name type="scientific">Stachybotrys chartarum (strain CBS 109288 / IBT 7711)</name>
    <name type="common">Toxic black mold</name>
    <name type="synonym">Stilbospora chartarum</name>
    <dbReference type="NCBI Taxonomy" id="1280523"/>
    <lineage>
        <taxon>Eukaryota</taxon>
        <taxon>Fungi</taxon>
        <taxon>Dikarya</taxon>
        <taxon>Ascomycota</taxon>
        <taxon>Pezizomycotina</taxon>
        <taxon>Sordariomycetes</taxon>
        <taxon>Hypocreomycetidae</taxon>
        <taxon>Hypocreales</taxon>
        <taxon>Stachybotryaceae</taxon>
        <taxon>Stachybotrys</taxon>
    </lineage>
</organism>
<evidence type="ECO:0000256" key="9">
    <source>
        <dbReference type="RuleBase" id="RU367147"/>
    </source>
</evidence>
<dbReference type="Proteomes" id="UP000028045">
    <property type="component" value="Unassembled WGS sequence"/>
</dbReference>
<dbReference type="OrthoDB" id="2425929at2759"/>
<evidence type="ECO:0000256" key="2">
    <source>
        <dbReference type="ARBA" id="ARBA00022487"/>
    </source>
</evidence>
<dbReference type="InterPro" id="IPR029058">
    <property type="entry name" value="AB_hydrolase_fold"/>
</dbReference>
<dbReference type="GO" id="GO:0052689">
    <property type="term" value="F:carboxylic ester hydrolase activity"/>
    <property type="evidence" value="ECO:0007669"/>
    <property type="project" value="UniProtKB-KW"/>
</dbReference>
<dbReference type="HOGENOM" id="CLU_027551_1_1_1"/>
<comment type="function">
    <text evidence="9">Esterase involved in the hydrolysis of xylan, a major structural heterogeneous polysaccharide found in plant biomass representing the second most abundant polysaccharide in the biosphere, after cellulose.</text>
</comment>
<dbReference type="SUPFAM" id="SSF53474">
    <property type="entry name" value="alpha/beta-Hydrolases"/>
    <property type="match status" value="2"/>
</dbReference>
<protein>
    <recommendedName>
        <fullName evidence="9">Carboxylic ester hydrolase</fullName>
        <ecNumber evidence="9">3.1.1.-</ecNumber>
    </recommendedName>
</protein>
<feature type="chain" id="PRO_5029033668" description="Carboxylic ester hydrolase" evidence="9">
    <location>
        <begin position="22"/>
        <end position="353"/>
    </location>
</feature>
<keyword evidence="6" id="KW-0325">Glycoprotein</keyword>
<keyword evidence="3 9" id="KW-0964">Secreted</keyword>
<comment type="subcellular location">
    <subcellularLocation>
        <location evidence="1 9">Secreted</location>
    </subcellularLocation>
</comment>
<evidence type="ECO:0000256" key="8">
    <source>
        <dbReference type="ARBA" id="ARBA00023326"/>
    </source>
</evidence>
<feature type="region of interest" description="Disordered" evidence="10">
    <location>
        <begin position="291"/>
        <end position="316"/>
    </location>
</feature>
<keyword evidence="8 9" id="KW-0624">Polysaccharide degradation</keyword>
<dbReference type="PANTHER" id="PTHR43037">
    <property type="entry name" value="UNNAMED PRODUCT-RELATED"/>
    <property type="match status" value="1"/>
</dbReference>
<evidence type="ECO:0000256" key="3">
    <source>
        <dbReference type="ARBA" id="ARBA00022525"/>
    </source>
</evidence>